<dbReference type="KEGG" id="sdn:Sden_1824"/>
<feature type="compositionally biased region" description="Basic and acidic residues" evidence="1">
    <location>
        <begin position="1"/>
        <end position="10"/>
    </location>
</feature>
<keyword evidence="3" id="KW-1185">Reference proteome</keyword>
<evidence type="ECO:0008006" key="4">
    <source>
        <dbReference type="Google" id="ProtNLM"/>
    </source>
</evidence>
<dbReference type="eggNOG" id="ENOG5032SEN">
    <property type="taxonomic scope" value="Bacteria"/>
</dbReference>
<dbReference type="InterPro" id="IPR032251">
    <property type="entry name" value="DUF4826"/>
</dbReference>
<dbReference type="DNASU" id="4018307"/>
<dbReference type="EMBL" id="CP000302">
    <property type="protein sequence ID" value="ABE55108.1"/>
    <property type="molecule type" value="Genomic_DNA"/>
</dbReference>
<protein>
    <recommendedName>
        <fullName evidence="4">DUF4826 domain-containing protein</fullName>
    </recommendedName>
</protein>
<organism evidence="2 3">
    <name type="scientific">Shewanella denitrificans (strain OS217 / ATCC BAA-1090 / DSM 15013)</name>
    <dbReference type="NCBI Taxonomy" id="318161"/>
    <lineage>
        <taxon>Bacteria</taxon>
        <taxon>Pseudomonadati</taxon>
        <taxon>Pseudomonadota</taxon>
        <taxon>Gammaproteobacteria</taxon>
        <taxon>Alteromonadales</taxon>
        <taxon>Shewanellaceae</taxon>
        <taxon>Shewanella</taxon>
    </lineage>
</organism>
<feature type="region of interest" description="Disordered" evidence="1">
    <location>
        <begin position="1"/>
        <end position="31"/>
    </location>
</feature>
<proteinExistence type="predicted"/>
<evidence type="ECO:0000313" key="2">
    <source>
        <dbReference type="EMBL" id="ABE55108.1"/>
    </source>
</evidence>
<dbReference type="HOGENOM" id="CLU_1766764_0_0_6"/>
<dbReference type="Proteomes" id="UP000001982">
    <property type="component" value="Chromosome"/>
</dbReference>
<evidence type="ECO:0000313" key="3">
    <source>
        <dbReference type="Proteomes" id="UP000001982"/>
    </source>
</evidence>
<dbReference type="STRING" id="318161.Sden_1824"/>
<dbReference type="AlphaFoldDB" id="Q12N68"/>
<feature type="compositionally biased region" description="Polar residues" evidence="1">
    <location>
        <begin position="19"/>
        <end position="30"/>
    </location>
</feature>
<dbReference type="Pfam" id="PF16108">
    <property type="entry name" value="DUF4826"/>
    <property type="match status" value="1"/>
</dbReference>
<accession>Q12N68</accession>
<sequence length="164" mass="18773">MTDEVVDKNLEQAMENQGVEPQTASSSDAQVQDPELLRQEWVRAQFQKANRFLGEKGVIPNKVITDESRYLAPYFAIWKMESKQPTKQTFWVMSGDLPSDYVDVKVASTAREAVRHFSMMWQVKAENLHRAGVTKDATQAKFADLLVSRAESLYKMQADDKLWV</sequence>
<name>Q12N68_SHEDO</name>
<evidence type="ECO:0000256" key="1">
    <source>
        <dbReference type="SAM" id="MobiDB-lite"/>
    </source>
</evidence>
<reference evidence="2 3" key="1">
    <citation type="submission" date="2006-03" db="EMBL/GenBank/DDBJ databases">
        <title>Complete sequence of Shewanella denitrificans OS217.</title>
        <authorList>
            <consortium name="US DOE Joint Genome Institute"/>
            <person name="Copeland A."/>
            <person name="Lucas S."/>
            <person name="Lapidus A."/>
            <person name="Barry K."/>
            <person name="Detter J.C."/>
            <person name="Glavina del Rio T."/>
            <person name="Hammon N."/>
            <person name="Israni S."/>
            <person name="Dalin E."/>
            <person name="Tice H."/>
            <person name="Pitluck S."/>
            <person name="Brettin T."/>
            <person name="Bruce D."/>
            <person name="Han C."/>
            <person name="Tapia R."/>
            <person name="Gilna P."/>
            <person name="Kiss H."/>
            <person name="Schmutz J."/>
            <person name="Larimer F."/>
            <person name="Land M."/>
            <person name="Hauser L."/>
            <person name="Kyrpides N."/>
            <person name="Lykidis A."/>
            <person name="Richardson P."/>
        </authorList>
    </citation>
    <scope>NUCLEOTIDE SEQUENCE [LARGE SCALE GENOMIC DNA]</scope>
    <source>
        <strain evidence="3">OS217 / ATCC BAA-1090 / DSM 15013</strain>
    </source>
</reference>
<gene>
    <name evidence="2" type="ordered locus">Sden_1824</name>
</gene>